<accession>A0ABS0N767</accession>
<gene>
    <name evidence="3" type="ORF">H9Q10_00370</name>
</gene>
<dbReference type="Proteomes" id="UP000768471">
    <property type="component" value="Unassembled WGS sequence"/>
</dbReference>
<dbReference type="Pfam" id="PF05922">
    <property type="entry name" value="Inhibitor_I9"/>
    <property type="match status" value="1"/>
</dbReference>
<dbReference type="SUPFAM" id="SSF54897">
    <property type="entry name" value="Protease propeptides/inhibitors"/>
    <property type="match status" value="1"/>
</dbReference>
<proteinExistence type="predicted"/>
<dbReference type="EMBL" id="JACSGR010000001">
    <property type="protein sequence ID" value="MBH5328130.1"/>
    <property type="molecule type" value="Genomic_DNA"/>
</dbReference>
<feature type="domain" description="Inhibitor I9" evidence="2">
    <location>
        <begin position="64"/>
        <end position="119"/>
    </location>
</feature>
<evidence type="ECO:0000313" key="3">
    <source>
        <dbReference type="EMBL" id="MBH5328130.1"/>
    </source>
</evidence>
<dbReference type="InterPro" id="IPR010259">
    <property type="entry name" value="S8pro/Inhibitor_I9"/>
</dbReference>
<evidence type="ECO:0000256" key="1">
    <source>
        <dbReference type="SAM" id="SignalP"/>
    </source>
</evidence>
<feature type="chain" id="PRO_5045480114" evidence="1">
    <location>
        <begin position="28"/>
        <end position="120"/>
    </location>
</feature>
<keyword evidence="4" id="KW-1185">Reference proteome</keyword>
<dbReference type="PROSITE" id="PS51257">
    <property type="entry name" value="PROKAR_LIPOPROTEIN"/>
    <property type="match status" value="1"/>
</dbReference>
<evidence type="ECO:0000313" key="4">
    <source>
        <dbReference type="Proteomes" id="UP000768471"/>
    </source>
</evidence>
<protein>
    <submittedName>
        <fullName evidence="3">Protease inhibitor I9 family protein</fullName>
    </submittedName>
</protein>
<organism evidence="3 4">
    <name type="scientific">Eikenella glucosivorans</name>
    <dbReference type="NCBI Taxonomy" id="2766967"/>
    <lineage>
        <taxon>Bacteria</taxon>
        <taxon>Pseudomonadati</taxon>
        <taxon>Pseudomonadota</taxon>
        <taxon>Betaproteobacteria</taxon>
        <taxon>Neisseriales</taxon>
        <taxon>Neisseriaceae</taxon>
        <taxon>Eikenella</taxon>
    </lineage>
</organism>
<feature type="signal peptide" evidence="1">
    <location>
        <begin position="1"/>
        <end position="27"/>
    </location>
</feature>
<dbReference type="InterPro" id="IPR037045">
    <property type="entry name" value="S8pro/Inhibitor_I9_sf"/>
</dbReference>
<dbReference type="GO" id="GO:0030414">
    <property type="term" value="F:peptidase inhibitor activity"/>
    <property type="evidence" value="ECO:0007669"/>
    <property type="project" value="UniProtKB-KW"/>
</dbReference>
<dbReference type="RefSeq" id="WP_197902067.1">
    <property type="nucleotide sequence ID" value="NZ_JACSGR010000001.1"/>
</dbReference>
<reference evidence="3 4" key="1">
    <citation type="submission" date="2020-09" db="EMBL/GenBank/DDBJ databases">
        <title>Eikenella S3660 sp. nov., isolated from a throat swab.</title>
        <authorList>
            <person name="Buhl M."/>
        </authorList>
    </citation>
    <scope>NUCLEOTIDE SEQUENCE [LARGE SCALE GENOMIC DNA]</scope>
    <source>
        <strain evidence="3 4">S3360</strain>
    </source>
</reference>
<keyword evidence="1" id="KW-0732">Signal</keyword>
<dbReference type="Gene3D" id="3.30.70.80">
    <property type="entry name" value="Peptidase S8 propeptide/proteinase inhibitor I9"/>
    <property type="match status" value="1"/>
</dbReference>
<comment type="caution">
    <text evidence="3">The sequence shown here is derived from an EMBL/GenBank/DDBJ whole genome shotgun (WGS) entry which is preliminary data.</text>
</comment>
<evidence type="ECO:0000259" key="2">
    <source>
        <dbReference type="Pfam" id="PF05922"/>
    </source>
</evidence>
<keyword evidence="3" id="KW-0646">Protease inhibitor</keyword>
<name>A0ABS0N767_9NEIS</name>
<sequence>MTTIRHAIGLACLAALAACTAPQPAPAVGQRELPAPPANQTAADNRVLIIFYDAAAAQAPRQVLQTARAMRAELVYRYENLHGFAVRIPPQQDLPQAAERFKRIRGVLSVERDQTVQLHQ</sequence>